<organism evidence="2 3">
    <name type="scientific">Salinicola rhizosphaerae</name>
    <dbReference type="NCBI Taxonomy" id="1443141"/>
    <lineage>
        <taxon>Bacteria</taxon>
        <taxon>Pseudomonadati</taxon>
        <taxon>Pseudomonadota</taxon>
        <taxon>Gammaproteobacteria</taxon>
        <taxon>Oceanospirillales</taxon>
        <taxon>Halomonadaceae</taxon>
        <taxon>Salinicola</taxon>
    </lineage>
</organism>
<proteinExistence type="predicted"/>
<dbReference type="PANTHER" id="PTHR10094">
    <property type="entry name" value="STEROL CARRIER PROTEIN 2 SCP-2 FAMILY PROTEIN"/>
    <property type="match status" value="1"/>
</dbReference>
<dbReference type="InterPro" id="IPR003033">
    <property type="entry name" value="SCP2_sterol-bd_dom"/>
</dbReference>
<evidence type="ECO:0000259" key="1">
    <source>
        <dbReference type="Pfam" id="PF02036"/>
    </source>
</evidence>
<dbReference type="Pfam" id="PF02036">
    <property type="entry name" value="SCP2"/>
    <property type="match status" value="1"/>
</dbReference>
<evidence type="ECO:0000313" key="2">
    <source>
        <dbReference type="EMBL" id="GHB08810.1"/>
    </source>
</evidence>
<feature type="domain" description="SCP2" evidence="1">
    <location>
        <begin position="15"/>
        <end position="101"/>
    </location>
</feature>
<dbReference type="Proteomes" id="UP000646745">
    <property type="component" value="Unassembled WGS sequence"/>
</dbReference>
<dbReference type="SUPFAM" id="SSF55718">
    <property type="entry name" value="SCP-like"/>
    <property type="match status" value="1"/>
</dbReference>
<keyword evidence="3" id="KW-1185">Reference proteome</keyword>
<dbReference type="Gene3D" id="3.30.1050.10">
    <property type="entry name" value="SCP2 sterol-binding domain"/>
    <property type="match status" value="1"/>
</dbReference>
<comment type="caution">
    <text evidence="2">The sequence shown here is derived from an EMBL/GenBank/DDBJ whole genome shotgun (WGS) entry which is preliminary data.</text>
</comment>
<dbReference type="RefSeq" id="WP_189442809.1">
    <property type="nucleotide sequence ID" value="NZ_BMZI01000001.1"/>
</dbReference>
<evidence type="ECO:0000313" key="3">
    <source>
        <dbReference type="Proteomes" id="UP000646745"/>
    </source>
</evidence>
<protein>
    <recommendedName>
        <fullName evidence="1">SCP2 domain-containing protein</fullName>
    </recommendedName>
</protein>
<accession>A0ABQ3DR35</accession>
<dbReference type="InterPro" id="IPR036527">
    <property type="entry name" value="SCP2_sterol-bd_dom_sf"/>
</dbReference>
<sequence length="109" mass="11685">MDDDHVIAKLHARFDAEAAANVAAVYQFRLSDAEDHHMTIDHGALDIQPGEHAQPDVTISSDTATLLGLVRKEINAMQALLTGCVKVKGDIGLAGKLPKLFGKARQTAQ</sequence>
<gene>
    <name evidence="2" type="ORF">GCM10009038_02910</name>
</gene>
<name>A0ABQ3DR35_9GAMM</name>
<dbReference type="EMBL" id="BMZI01000001">
    <property type="protein sequence ID" value="GHB08810.1"/>
    <property type="molecule type" value="Genomic_DNA"/>
</dbReference>
<reference evidence="3" key="1">
    <citation type="journal article" date="2019" name="Int. J. Syst. Evol. Microbiol.">
        <title>The Global Catalogue of Microorganisms (GCM) 10K type strain sequencing project: providing services to taxonomists for standard genome sequencing and annotation.</title>
        <authorList>
            <consortium name="The Broad Institute Genomics Platform"/>
            <consortium name="The Broad Institute Genome Sequencing Center for Infectious Disease"/>
            <person name="Wu L."/>
            <person name="Ma J."/>
        </authorList>
    </citation>
    <scope>NUCLEOTIDE SEQUENCE [LARGE SCALE GENOMIC DNA]</scope>
    <source>
        <strain evidence="3">KCTC 32998</strain>
    </source>
</reference>
<dbReference type="PANTHER" id="PTHR10094:SF25">
    <property type="entry name" value="SCP2 STEROL-BINDING DOMAIN-CONTAINING PROTEIN 1"/>
    <property type="match status" value="1"/>
</dbReference>